<keyword evidence="1" id="KW-0472">Membrane</keyword>
<keyword evidence="1" id="KW-1133">Transmembrane helix</keyword>
<name>A0A383R6Q2_PAEAL</name>
<feature type="transmembrane region" description="Helical" evidence="1">
    <location>
        <begin position="160"/>
        <end position="179"/>
    </location>
</feature>
<keyword evidence="1" id="KW-0812">Transmembrane</keyword>
<protein>
    <submittedName>
        <fullName evidence="2">Inner membrane protein</fullName>
    </submittedName>
</protein>
<dbReference type="Pfam" id="PF04307">
    <property type="entry name" value="YdjM"/>
    <property type="match status" value="1"/>
</dbReference>
<dbReference type="RefSeq" id="WP_138184516.1">
    <property type="nucleotide sequence ID" value="NZ_LS992241.1"/>
</dbReference>
<proteinExistence type="predicted"/>
<dbReference type="InterPro" id="IPR053170">
    <property type="entry name" value="Transcription_regulator"/>
</dbReference>
<dbReference type="PANTHER" id="PTHR40031">
    <property type="entry name" value="HYPOTHETICAL MEMBRANE SPANNING PROTEIN"/>
    <property type="match status" value="1"/>
</dbReference>
<organism evidence="2 3">
    <name type="scientific">Paenibacillus alvei</name>
    <name type="common">Bacillus alvei</name>
    <dbReference type="NCBI Taxonomy" id="44250"/>
    <lineage>
        <taxon>Bacteria</taxon>
        <taxon>Bacillati</taxon>
        <taxon>Bacillota</taxon>
        <taxon>Bacilli</taxon>
        <taxon>Bacillales</taxon>
        <taxon>Paenibacillaceae</taxon>
        <taxon>Paenibacillus</taxon>
    </lineage>
</organism>
<evidence type="ECO:0000313" key="2">
    <source>
        <dbReference type="EMBL" id="SYX82016.1"/>
    </source>
</evidence>
<feature type="transmembrane region" description="Helical" evidence="1">
    <location>
        <begin position="92"/>
        <end position="116"/>
    </location>
</feature>
<dbReference type="InterPro" id="IPR007404">
    <property type="entry name" value="YdjM-like"/>
</dbReference>
<dbReference type="EMBL" id="LS992241">
    <property type="protein sequence ID" value="SYX82016.1"/>
    <property type="molecule type" value="Genomic_DNA"/>
</dbReference>
<accession>A0A383R6Q2</accession>
<feature type="transmembrane region" description="Helical" evidence="1">
    <location>
        <begin position="128"/>
        <end position="154"/>
    </location>
</feature>
<reference evidence="3" key="1">
    <citation type="submission" date="2018-08" db="EMBL/GenBank/DDBJ databases">
        <authorList>
            <person name="Chevrot R."/>
        </authorList>
    </citation>
    <scope>NUCLEOTIDE SEQUENCE [LARGE SCALE GENOMIC DNA]</scope>
</reference>
<feature type="transmembrane region" description="Helical" evidence="1">
    <location>
        <begin position="69"/>
        <end position="86"/>
    </location>
</feature>
<dbReference type="AlphaFoldDB" id="A0A383R6Q2"/>
<dbReference type="PANTHER" id="PTHR40031:SF1">
    <property type="entry name" value="MEMBRANE-BOUND METAL-DEPENDENT HYDROLASE"/>
    <property type="match status" value="1"/>
</dbReference>
<gene>
    <name evidence="2" type="ORF">PBLR_10436</name>
</gene>
<dbReference type="Proteomes" id="UP000304148">
    <property type="component" value="Chromosome"/>
</dbReference>
<evidence type="ECO:0000256" key="1">
    <source>
        <dbReference type="SAM" id="Phobius"/>
    </source>
</evidence>
<evidence type="ECO:0000313" key="3">
    <source>
        <dbReference type="Proteomes" id="UP000304148"/>
    </source>
</evidence>
<sequence length="327" mass="36857">MDTSTHAVIGLGLAGLSHIDPAVMTHPATASAVFFGVLLGSQAPDADIALKLKNNTTYIRQHRGISHSIPMLPIWALLIAGLTTLLNKGALFWHVLLWTALAVVIHVITDLCNAYGTQAVWPVTDKWLSFDFISLFDPIIFSSHLVAVALWGLGVLSPRIVFPVLYALLLVYFLWRATVHKKLKDQMLLFDEEYTHSDTYTLIPTVSLSRWNVVKPLPEGAYRIGNWNHNRLHWTETAYCDNHPAVEASKEHPAVQALLYISRYACATVEPTGYGYAVRWADVRYRHRKQFPLVAVVMMNAKYETLDYFVGWLSKTHSGKHFGLEYE</sequence>